<proteinExistence type="predicted"/>
<name>A0A8H6E085_COCSA</name>
<evidence type="ECO:0000313" key="2">
    <source>
        <dbReference type="EMBL" id="KAF5854534.1"/>
    </source>
</evidence>
<dbReference type="EMBL" id="WNKQ01000001">
    <property type="protein sequence ID" value="KAF5854534.1"/>
    <property type="molecule type" value="Genomic_DNA"/>
</dbReference>
<dbReference type="Proteomes" id="UP000624244">
    <property type="component" value="Unassembled WGS sequence"/>
</dbReference>
<evidence type="ECO:0000313" key="3">
    <source>
        <dbReference type="Proteomes" id="UP000624244"/>
    </source>
</evidence>
<gene>
    <name evidence="2" type="ORF">GGP41_007335</name>
</gene>
<protein>
    <recommendedName>
        <fullName evidence="1">Acyclic terpene utilisation N-terminal domain-containing protein</fullName>
    </recommendedName>
</protein>
<dbReference type="AlphaFoldDB" id="A0A8H6E085"/>
<feature type="domain" description="Acyclic terpene utilisation N-terminal" evidence="1">
    <location>
        <begin position="42"/>
        <end position="256"/>
    </location>
</feature>
<sequence length="368" mass="40656">MVSLVSSASVRGGVGLCLPEEQSNCGIRADIIVSGRCCDASPVMRIKASEDFDITLHDGARGLVSRDPITAQLVYEVQGPFYFDLDVVAEIINVQLLPNDKGMVSVTAFTRAPPPPTTKLAVCMQGGFQIEYYLFATRLDIAEKLADIQGCLNEMITNRVDYSVLRVDQYGTPGQNAASQALATCMFRVFAQAPTVETLLTLPKTIGGYGLGGYCGSTPAWIFAWLLLSFRYPLALRPFIAYETFLIRYDSVNLRVIMDHAQKAVPLPTKTQPFAGQVSYDSSETHDQAKYGATCRAPLGVNANVGFWVLEGDEYDWLRSFLSINRIKQLLGDDYLEGYEIEHLELRNLRCVHFLVKGVLEGEISSTY</sequence>
<comment type="caution">
    <text evidence="2">The sequence shown here is derived from an EMBL/GenBank/DDBJ whole genome shotgun (WGS) entry which is preliminary data.</text>
</comment>
<evidence type="ECO:0000259" key="1">
    <source>
        <dbReference type="Pfam" id="PF07287"/>
    </source>
</evidence>
<accession>A0A8H6E085</accession>
<dbReference type="Pfam" id="PF07287">
    <property type="entry name" value="AtuA"/>
    <property type="match status" value="1"/>
</dbReference>
<dbReference type="InterPro" id="IPR010839">
    <property type="entry name" value="AtuA_N"/>
</dbReference>
<dbReference type="PANTHER" id="PTHR47585:SF2">
    <property type="entry name" value="DUF1446 DOMAIN PROTEIN (AFU_ORTHOLOGUE AFUA_6G11420)"/>
    <property type="match status" value="1"/>
</dbReference>
<reference evidence="2" key="1">
    <citation type="submission" date="2019-11" db="EMBL/GenBank/DDBJ databases">
        <title>Bipolaris sorokiniana Genome sequencing.</title>
        <authorList>
            <person name="Wang H."/>
        </authorList>
    </citation>
    <scope>NUCLEOTIDE SEQUENCE</scope>
</reference>
<organism evidence="2 3">
    <name type="scientific">Cochliobolus sativus</name>
    <name type="common">Common root rot and spot blotch fungus</name>
    <name type="synonym">Bipolaris sorokiniana</name>
    <dbReference type="NCBI Taxonomy" id="45130"/>
    <lineage>
        <taxon>Eukaryota</taxon>
        <taxon>Fungi</taxon>
        <taxon>Dikarya</taxon>
        <taxon>Ascomycota</taxon>
        <taxon>Pezizomycotina</taxon>
        <taxon>Dothideomycetes</taxon>
        <taxon>Pleosporomycetidae</taxon>
        <taxon>Pleosporales</taxon>
        <taxon>Pleosporineae</taxon>
        <taxon>Pleosporaceae</taxon>
        <taxon>Bipolaris</taxon>
    </lineage>
</organism>
<dbReference type="PANTHER" id="PTHR47585">
    <property type="match status" value="1"/>
</dbReference>